<dbReference type="InterPro" id="IPR005829">
    <property type="entry name" value="Sugar_transporter_CS"/>
</dbReference>
<dbReference type="InterPro" id="IPR020846">
    <property type="entry name" value="MFS_dom"/>
</dbReference>
<protein>
    <submittedName>
        <fullName evidence="11">Putative sugar sensor or transporter</fullName>
    </submittedName>
</protein>
<dbReference type="NCBIfam" id="TIGR00879">
    <property type="entry name" value="SP"/>
    <property type="match status" value="1"/>
</dbReference>
<feature type="transmembrane region" description="Helical" evidence="9">
    <location>
        <begin position="412"/>
        <end position="429"/>
    </location>
</feature>
<keyword evidence="4 9" id="KW-0812">Transmembrane</keyword>
<keyword evidence="6 9" id="KW-0472">Membrane</keyword>
<evidence type="ECO:0000256" key="2">
    <source>
        <dbReference type="ARBA" id="ARBA00010992"/>
    </source>
</evidence>
<proteinExistence type="inferred from homology"/>
<feature type="transmembrane region" description="Helical" evidence="9">
    <location>
        <begin position="378"/>
        <end position="400"/>
    </location>
</feature>
<feature type="transmembrane region" description="Helical" evidence="9">
    <location>
        <begin position="196"/>
        <end position="213"/>
    </location>
</feature>
<evidence type="ECO:0000259" key="10">
    <source>
        <dbReference type="PROSITE" id="PS50850"/>
    </source>
</evidence>
<accession>M3J5Q8</accession>
<feature type="transmembrane region" description="Helical" evidence="9">
    <location>
        <begin position="449"/>
        <end position="468"/>
    </location>
</feature>
<keyword evidence="3 8" id="KW-0813">Transport</keyword>
<dbReference type="Proteomes" id="UP000011777">
    <property type="component" value="Unassembled WGS sequence"/>
</dbReference>
<dbReference type="PROSITE" id="PS00217">
    <property type="entry name" value="SUGAR_TRANSPORT_2"/>
    <property type="match status" value="1"/>
</dbReference>
<dbReference type="SUPFAM" id="SSF103473">
    <property type="entry name" value="MFS general substrate transporter"/>
    <property type="match status" value="1"/>
</dbReference>
<dbReference type="GO" id="GO:0010255">
    <property type="term" value="P:glucose mediated signaling pathway"/>
    <property type="evidence" value="ECO:0007669"/>
    <property type="project" value="UniProtKB-ARBA"/>
</dbReference>
<evidence type="ECO:0000256" key="8">
    <source>
        <dbReference type="RuleBase" id="RU003346"/>
    </source>
</evidence>
<feature type="transmembrane region" description="Helical" evidence="9">
    <location>
        <begin position="317"/>
        <end position="338"/>
    </location>
</feature>
<feature type="domain" description="Major facilitator superfamily (MFS) profile" evidence="10">
    <location>
        <begin position="29"/>
        <end position="471"/>
    </location>
</feature>
<dbReference type="PRINTS" id="PR00171">
    <property type="entry name" value="SUGRTRNSPORT"/>
</dbReference>
<keyword evidence="5 9" id="KW-1133">Transmembrane helix</keyword>
<dbReference type="PROSITE" id="PS50850">
    <property type="entry name" value="MFS"/>
    <property type="match status" value="1"/>
</dbReference>
<dbReference type="OrthoDB" id="6612291at2759"/>
<feature type="transmembrane region" description="Helical" evidence="9">
    <location>
        <begin position="345"/>
        <end position="366"/>
    </location>
</feature>
<evidence type="ECO:0000256" key="3">
    <source>
        <dbReference type="ARBA" id="ARBA00022448"/>
    </source>
</evidence>
<dbReference type="GO" id="GO:0005351">
    <property type="term" value="F:carbohydrate:proton symporter activity"/>
    <property type="evidence" value="ECO:0007669"/>
    <property type="project" value="TreeGrafter"/>
</dbReference>
<evidence type="ECO:0000313" key="12">
    <source>
        <dbReference type="Proteomes" id="UP000011777"/>
    </source>
</evidence>
<organism evidence="11 12">
    <name type="scientific">Candida maltosa (strain Xu316)</name>
    <name type="common">Yeast</name>
    <dbReference type="NCBI Taxonomy" id="1245528"/>
    <lineage>
        <taxon>Eukaryota</taxon>
        <taxon>Fungi</taxon>
        <taxon>Dikarya</taxon>
        <taxon>Ascomycota</taxon>
        <taxon>Saccharomycotina</taxon>
        <taxon>Pichiomycetes</taxon>
        <taxon>Debaryomycetaceae</taxon>
        <taxon>Candida/Lodderomyces clade</taxon>
        <taxon>Candida</taxon>
    </lineage>
</organism>
<dbReference type="EMBL" id="AOGT01001589">
    <property type="protein sequence ID" value="EMG47403.1"/>
    <property type="molecule type" value="Genomic_DNA"/>
</dbReference>
<reference evidence="11 12" key="1">
    <citation type="submission" date="2013-02" db="EMBL/GenBank/DDBJ databases">
        <title>Genome sequence of Candida maltosa Xu316, a potential industrial strain for xylitol and ethanol production.</title>
        <authorList>
            <person name="Yu J."/>
            <person name="Wang Q."/>
            <person name="Geng X."/>
            <person name="Bao W."/>
            <person name="He P."/>
            <person name="Cai J."/>
        </authorList>
    </citation>
    <scope>NUCLEOTIDE SEQUENCE [LARGE SCALE GENOMIC DNA]</scope>
    <source>
        <strain evidence="12">Xu316</strain>
    </source>
</reference>
<dbReference type="PANTHER" id="PTHR48022:SF17">
    <property type="entry name" value="HEXOSE TRANSPORTER"/>
    <property type="match status" value="1"/>
</dbReference>
<feature type="transmembrane region" description="Helical" evidence="9">
    <location>
        <begin position="73"/>
        <end position="94"/>
    </location>
</feature>
<dbReference type="PROSITE" id="PS00216">
    <property type="entry name" value="SUGAR_TRANSPORT_1"/>
    <property type="match status" value="1"/>
</dbReference>
<evidence type="ECO:0000256" key="1">
    <source>
        <dbReference type="ARBA" id="ARBA00004141"/>
    </source>
</evidence>
<feature type="transmembrane region" description="Helical" evidence="9">
    <location>
        <begin position="127"/>
        <end position="149"/>
    </location>
</feature>
<evidence type="ECO:0000256" key="9">
    <source>
        <dbReference type="SAM" id="Phobius"/>
    </source>
</evidence>
<dbReference type="InterPro" id="IPR005828">
    <property type="entry name" value="MFS_sugar_transport-like"/>
</dbReference>
<dbReference type="HOGENOM" id="CLU_001265_30_1_1"/>
<comment type="subcellular location">
    <subcellularLocation>
        <location evidence="1">Membrane</location>
        <topology evidence="1">Multi-pass membrane protein</topology>
    </subcellularLocation>
</comment>
<sequence>MGLKNSKFLKKYINFDEKSAGSATRAMLIGLFATFGGFLFGYDTGTISGIMAMPYAKHQFANDQIDFTSGESSLIVSILSVGTFVGSLGAPLISDRLGRRWTIILSTLVIFNLGVVLQTAASEKKLLIAGRCIAGLGVGLISSVVPTYISETVPKYVRGAIIACYQWMITIGIFIASCANKGTSTRQDSGSYRIPIGIQLLWGLIYGIGFLLLPETARFYVSKSNEDKAKKSLGVVRKLPIDHPELLEEYEEIRANFEYESQFGDASWAQVFKNVNRQHHKLFTAVAAQALQQLTGINFIFYYGTEFFKRSGIQDPFLIQLATNIVNVGSTVPGILLVDILGRRPMLMAGSVGMAVSQLIVAVVGVTADSHAANQCLIAFSCIFIAFFAATWGPIVWSVVAEMFALNVRQKSIAMGTASNWLWNFGIAYATPYMVDSGPGSAGLGSKVFFIWSGCNFIGGLFVFLMVYETKGLTLEQVDELFMKVDHAWQSKGFVPSEHAFLDNADGMHRVSSDGKAEALEVEERSV</sequence>
<dbReference type="Pfam" id="PF00083">
    <property type="entry name" value="Sugar_tr"/>
    <property type="match status" value="1"/>
</dbReference>
<dbReference type="GO" id="GO:0005536">
    <property type="term" value="F:D-glucose binding"/>
    <property type="evidence" value="ECO:0007669"/>
    <property type="project" value="UniProtKB-ARBA"/>
</dbReference>
<dbReference type="CDD" id="cd17356">
    <property type="entry name" value="MFS_HXT"/>
    <property type="match status" value="1"/>
</dbReference>
<evidence type="ECO:0000313" key="11">
    <source>
        <dbReference type="EMBL" id="EMG47403.1"/>
    </source>
</evidence>
<dbReference type="InterPro" id="IPR050360">
    <property type="entry name" value="MFS_Sugar_Transporters"/>
</dbReference>
<evidence type="ECO:0000256" key="4">
    <source>
        <dbReference type="ARBA" id="ARBA00022692"/>
    </source>
</evidence>
<evidence type="ECO:0000256" key="6">
    <source>
        <dbReference type="ARBA" id="ARBA00023136"/>
    </source>
</evidence>
<feature type="transmembrane region" description="Helical" evidence="9">
    <location>
        <begin position="28"/>
        <end position="53"/>
    </location>
</feature>
<dbReference type="GO" id="GO:0005886">
    <property type="term" value="C:plasma membrane"/>
    <property type="evidence" value="ECO:0007669"/>
    <property type="project" value="UniProtKB-ARBA"/>
</dbReference>
<dbReference type="InterPro" id="IPR003663">
    <property type="entry name" value="Sugar/inositol_transpt"/>
</dbReference>
<keyword evidence="12" id="KW-1185">Reference proteome</keyword>
<dbReference type="FunFam" id="1.20.1250.20:FF:000115">
    <property type="entry name" value="High-affinity glucose transporter"/>
    <property type="match status" value="1"/>
</dbReference>
<feature type="transmembrane region" description="Helical" evidence="9">
    <location>
        <begin position="101"/>
        <end position="121"/>
    </location>
</feature>
<dbReference type="AlphaFoldDB" id="M3J5Q8"/>
<dbReference type="OMA" id="GCYRIPV"/>
<feature type="transmembrane region" description="Helical" evidence="9">
    <location>
        <begin position="282"/>
        <end position="305"/>
    </location>
</feature>
<dbReference type="PANTHER" id="PTHR48022">
    <property type="entry name" value="PLASTIDIC GLUCOSE TRANSPORTER 4"/>
    <property type="match status" value="1"/>
</dbReference>
<dbReference type="Gene3D" id="1.20.1250.20">
    <property type="entry name" value="MFS general substrate transporter like domains"/>
    <property type="match status" value="1"/>
</dbReference>
<comment type="caution">
    <text evidence="11">The sequence shown here is derived from an EMBL/GenBank/DDBJ whole genome shotgun (WGS) entry which is preliminary data.</text>
</comment>
<evidence type="ECO:0000256" key="7">
    <source>
        <dbReference type="ARBA" id="ARBA00023180"/>
    </source>
</evidence>
<feature type="transmembrane region" description="Helical" evidence="9">
    <location>
        <begin position="156"/>
        <end position="176"/>
    </location>
</feature>
<gene>
    <name evidence="11" type="ORF">G210_2260</name>
</gene>
<dbReference type="STRING" id="1245528.M3J5Q8"/>
<dbReference type="eggNOG" id="KOG0254">
    <property type="taxonomic scope" value="Eukaryota"/>
</dbReference>
<name>M3J5Q8_CANMX</name>
<comment type="similarity">
    <text evidence="2 8">Belongs to the major facilitator superfamily. Sugar transporter (TC 2.A.1.1) family.</text>
</comment>
<evidence type="ECO:0000256" key="5">
    <source>
        <dbReference type="ARBA" id="ARBA00022989"/>
    </source>
</evidence>
<keyword evidence="7" id="KW-0325">Glycoprotein</keyword>
<dbReference type="InterPro" id="IPR036259">
    <property type="entry name" value="MFS_trans_sf"/>
</dbReference>